<dbReference type="Proteomes" id="UP000000787">
    <property type="component" value="Plasmid pHAU01"/>
</dbReference>
<feature type="compositionally biased region" description="Acidic residues" evidence="1">
    <location>
        <begin position="193"/>
        <end position="203"/>
    </location>
</feature>
<dbReference type="InParanoid" id="A9B932"/>
<gene>
    <name evidence="3" type="ordered locus">Haur_5219</name>
</gene>
<dbReference type="Pfam" id="PF13700">
    <property type="entry name" value="DUF4158"/>
    <property type="match status" value="1"/>
</dbReference>
<evidence type="ECO:0000313" key="4">
    <source>
        <dbReference type="Proteomes" id="UP000000787"/>
    </source>
</evidence>
<feature type="region of interest" description="Disordered" evidence="1">
    <location>
        <begin position="186"/>
        <end position="209"/>
    </location>
</feature>
<accession>A9B932</accession>
<feature type="domain" description="DUF4158" evidence="2">
    <location>
        <begin position="3"/>
        <end position="153"/>
    </location>
</feature>
<name>A9B932_HERA2</name>
<dbReference type="HOGENOM" id="CLU_009098_11_1_0"/>
<dbReference type="InterPro" id="IPR025296">
    <property type="entry name" value="DUF4158"/>
</dbReference>
<proteinExistence type="predicted"/>
<protein>
    <submittedName>
        <fullName evidence="3">Transposase Tn3 family protein</fullName>
    </submittedName>
</protein>
<geneLocation type="plasmid" evidence="3 4">
    <name>pHAU01</name>
</geneLocation>
<keyword evidence="3" id="KW-0614">Plasmid</keyword>
<dbReference type="BioCyc" id="HAUR316274:GHYA-5281-MONOMER"/>
<keyword evidence="4" id="KW-1185">Reference proteome</keyword>
<sequence length="570" mass="64515">MKRFWDVDELAAHFTLTEEDWTLIANKTDATRLGFAILLKYLPVEGAFPKHAADVPPMVIDHLATQVGVAADKFGTYAFKGRTIEEHRSQIRLALGYRPSTEQDLTELSAWLVAQCPPEDHYTTAAKAAAVAHLHARHIEPPSPKQLRRAVKSAGRMAEERMAAGVAHRLTSSVKQALDALLQTTSHPATADGGDDDPDDDEPTAATPLAERRTALLTELKYDAGRASLKSILREIDRLQIIRTVQLPPLPVDGLHHTIVQALRQRVVTEELFELRRHSDNVRAYMLTAFCWLRGQEITDNLIEQLNQIVYKIGAKAEKKADDALVNAIKRVRGKTTILRKVAQQSLERPHDDVEQVVYPAAGGKHVLEALVTELTAIDTYDDHVHQTIRSSYANHYRRMIPPILRMLTFRSNNEAYRPVLQAIDLLKAYADVAGDYPYFADDAEIPLIGVVPDAWMPLVQNEHGRVNRIAYEICALQALRDRLRCKEIWVEGALRYRNPDEDLPKDFDQRREEYYHALDQPLDADAFIETLQAEMRLWLKTLDRGLPKNAAVRISKQRGHWIHLTTLSQ</sequence>
<dbReference type="EMBL" id="CP000876">
    <property type="protein sequence ID" value="ABX07846.1"/>
    <property type="molecule type" value="Genomic_DNA"/>
</dbReference>
<reference evidence="3 4" key="1">
    <citation type="journal article" date="2011" name="Stand. Genomic Sci.">
        <title>Complete genome sequence of the filamentous gliding predatory bacterium Herpetosiphon aurantiacus type strain (114-95(T)).</title>
        <authorList>
            <person name="Kiss H."/>
            <person name="Nett M."/>
            <person name="Domin N."/>
            <person name="Martin K."/>
            <person name="Maresca J.A."/>
            <person name="Copeland A."/>
            <person name="Lapidus A."/>
            <person name="Lucas S."/>
            <person name="Berry K.W."/>
            <person name="Glavina Del Rio T."/>
            <person name="Dalin E."/>
            <person name="Tice H."/>
            <person name="Pitluck S."/>
            <person name="Richardson P."/>
            <person name="Bruce D."/>
            <person name="Goodwin L."/>
            <person name="Han C."/>
            <person name="Detter J.C."/>
            <person name="Schmutz J."/>
            <person name="Brettin T."/>
            <person name="Land M."/>
            <person name="Hauser L."/>
            <person name="Kyrpides N.C."/>
            <person name="Ivanova N."/>
            <person name="Goker M."/>
            <person name="Woyke T."/>
            <person name="Klenk H.P."/>
            <person name="Bryant D.A."/>
        </authorList>
    </citation>
    <scope>NUCLEOTIDE SEQUENCE [LARGE SCALE GENOMIC DNA]</scope>
    <source>
        <strain evidence="4">ATCC 23779 / DSM 785 / 114-95</strain>
        <plasmid evidence="3">pHAU01</plasmid>
    </source>
</reference>
<organism evidence="3 4">
    <name type="scientific">Herpetosiphon aurantiacus (strain ATCC 23779 / DSM 785 / 114-95)</name>
    <dbReference type="NCBI Taxonomy" id="316274"/>
    <lineage>
        <taxon>Bacteria</taxon>
        <taxon>Bacillati</taxon>
        <taxon>Chloroflexota</taxon>
        <taxon>Chloroflexia</taxon>
        <taxon>Herpetosiphonales</taxon>
        <taxon>Herpetosiphonaceae</taxon>
        <taxon>Herpetosiphon</taxon>
    </lineage>
</organism>
<evidence type="ECO:0000256" key="1">
    <source>
        <dbReference type="SAM" id="MobiDB-lite"/>
    </source>
</evidence>
<evidence type="ECO:0000259" key="2">
    <source>
        <dbReference type="Pfam" id="PF13700"/>
    </source>
</evidence>
<evidence type="ECO:0000313" key="3">
    <source>
        <dbReference type="EMBL" id="ABX07846.1"/>
    </source>
</evidence>
<dbReference type="AlphaFoldDB" id="A9B932"/>
<dbReference type="KEGG" id="hau:Haur_5219"/>